<gene>
    <name evidence="1" type="ORF">OLW01_03965</name>
</gene>
<evidence type="ECO:0008006" key="3">
    <source>
        <dbReference type="Google" id="ProtNLM"/>
    </source>
</evidence>
<keyword evidence="2" id="KW-1185">Reference proteome</keyword>
<dbReference type="Proteomes" id="UP001163726">
    <property type="component" value="Chromosome"/>
</dbReference>
<accession>A0ABY7AQL9</accession>
<evidence type="ECO:0000313" key="1">
    <source>
        <dbReference type="EMBL" id="WAJ70966.1"/>
    </source>
</evidence>
<dbReference type="EMBL" id="CP109965">
    <property type="protein sequence ID" value="WAJ70966.1"/>
    <property type="molecule type" value="Genomic_DNA"/>
</dbReference>
<dbReference type="InterPro" id="IPR027417">
    <property type="entry name" value="P-loop_NTPase"/>
</dbReference>
<dbReference type="PANTHER" id="PTHR10285">
    <property type="entry name" value="URIDINE KINASE"/>
    <property type="match status" value="1"/>
</dbReference>
<evidence type="ECO:0000313" key="2">
    <source>
        <dbReference type="Proteomes" id="UP001163726"/>
    </source>
</evidence>
<dbReference type="RefSeq" id="WP_268075375.1">
    <property type="nucleotide sequence ID" value="NZ_CP109965.1"/>
</dbReference>
<organism evidence="1 2">
    <name type="scientific">Catenovulum adriaticum</name>
    <dbReference type="NCBI Taxonomy" id="2984846"/>
    <lineage>
        <taxon>Bacteria</taxon>
        <taxon>Pseudomonadati</taxon>
        <taxon>Pseudomonadota</taxon>
        <taxon>Gammaproteobacteria</taxon>
        <taxon>Alteromonadales</taxon>
        <taxon>Alteromonadaceae</taxon>
        <taxon>Catenovulum</taxon>
    </lineage>
</organism>
<proteinExistence type="predicted"/>
<dbReference type="Gene3D" id="3.40.50.300">
    <property type="entry name" value="P-loop containing nucleotide triphosphate hydrolases"/>
    <property type="match status" value="1"/>
</dbReference>
<dbReference type="SUPFAM" id="SSF52540">
    <property type="entry name" value="P-loop containing nucleoside triphosphate hydrolases"/>
    <property type="match status" value="1"/>
</dbReference>
<protein>
    <recommendedName>
        <fullName evidence="3">D-glycerate 3-kinase</fullName>
    </recommendedName>
</protein>
<name>A0ABY7AQL9_9ALTE</name>
<reference evidence="1" key="1">
    <citation type="submission" date="2022-10" db="EMBL/GenBank/DDBJ databases">
        <title>Catenovulum adriacola sp. nov. isolated in the Harbour of Susak.</title>
        <authorList>
            <person name="Schoch T."/>
            <person name="Reich S.J."/>
            <person name="Stoeferle S."/>
            <person name="Flaiz M."/>
            <person name="Kazda M."/>
            <person name="Riedel C.U."/>
            <person name="Duerre P."/>
        </authorList>
    </citation>
    <scope>NUCLEOTIDE SEQUENCE</scope>
    <source>
        <strain evidence="1">TS8</strain>
    </source>
</reference>
<sequence length="294" mass="34088">MPAQHLIADLIKAHQLPDSFFEIVEHEYLPLCARLMQLQKEKSGTFYVAINGSQGSGKSTMAAFITDLLSQIWHLKVANLSIDDFYLTRKERKHLAEHIHPLLITRGVPGTHDIQLAMQTLKKLGSDCPSVPLVRFDKAMDDRADKNNWDTIQGPVDIVILEGWCVGVQAQSEADLYTPINRLESEEDSNTKWRHYVNDQLAQQYPNLFKQFDYLIMLKAPDFDCVYRWRQRQEDKLKATSKRQTHVMSELELKRFIEHYQRLTEHALENLPSEADVVFYLNQDQQFTKTTGLN</sequence>